<keyword evidence="3" id="KW-1185">Reference proteome</keyword>
<evidence type="ECO:0000313" key="2">
    <source>
        <dbReference type="EMBL" id="GAA1908889.1"/>
    </source>
</evidence>
<evidence type="ECO:0000256" key="1">
    <source>
        <dbReference type="SAM" id="MobiDB-lite"/>
    </source>
</evidence>
<evidence type="ECO:0000313" key="3">
    <source>
        <dbReference type="Proteomes" id="UP001501612"/>
    </source>
</evidence>
<comment type="caution">
    <text evidence="2">The sequence shown here is derived from an EMBL/GenBank/DDBJ whole genome shotgun (WGS) entry which is preliminary data.</text>
</comment>
<dbReference type="EMBL" id="BAAAMY010000002">
    <property type="protein sequence ID" value="GAA1908889.1"/>
    <property type="molecule type" value="Genomic_DNA"/>
</dbReference>
<accession>A0ABN2P0P1</accession>
<dbReference type="Proteomes" id="UP001501612">
    <property type="component" value="Unassembled WGS sequence"/>
</dbReference>
<feature type="compositionally biased region" description="Basic and acidic residues" evidence="1">
    <location>
        <begin position="1"/>
        <end position="11"/>
    </location>
</feature>
<dbReference type="RefSeq" id="WP_344003935.1">
    <property type="nucleotide sequence ID" value="NZ_BAAAMY010000002.1"/>
</dbReference>
<protein>
    <submittedName>
        <fullName evidence="2">Uncharacterized protein</fullName>
    </submittedName>
</protein>
<sequence>MGRRRAVDDLRPALTTTPPTDLPALDPFDLPEWLGTEPVTWQADSGVRDGHLVTGRLREDGGRELACDLLAVDDAHPLTVADDVTRRAAHLAWRHGQVHLVERDGRTTLAAPGATFTADGVLDAVERFARAVGADARRWTVQLLLGVDHRH</sequence>
<name>A0ABN2P0P1_9ACTN</name>
<feature type="compositionally biased region" description="Low complexity" evidence="1">
    <location>
        <begin position="12"/>
        <end position="22"/>
    </location>
</feature>
<organism evidence="2 3">
    <name type="scientific">Nocardioides lentus</name>
    <dbReference type="NCBI Taxonomy" id="338077"/>
    <lineage>
        <taxon>Bacteria</taxon>
        <taxon>Bacillati</taxon>
        <taxon>Actinomycetota</taxon>
        <taxon>Actinomycetes</taxon>
        <taxon>Propionibacteriales</taxon>
        <taxon>Nocardioidaceae</taxon>
        <taxon>Nocardioides</taxon>
    </lineage>
</organism>
<reference evidence="2 3" key="1">
    <citation type="journal article" date="2019" name="Int. J. Syst. Evol. Microbiol.">
        <title>The Global Catalogue of Microorganisms (GCM) 10K type strain sequencing project: providing services to taxonomists for standard genome sequencing and annotation.</title>
        <authorList>
            <consortium name="The Broad Institute Genomics Platform"/>
            <consortium name="The Broad Institute Genome Sequencing Center for Infectious Disease"/>
            <person name="Wu L."/>
            <person name="Ma J."/>
        </authorList>
    </citation>
    <scope>NUCLEOTIDE SEQUENCE [LARGE SCALE GENOMIC DNA]</scope>
    <source>
        <strain evidence="2 3">JCM 14046</strain>
    </source>
</reference>
<proteinExistence type="predicted"/>
<gene>
    <name evidence="2" type="ORF">GCM10009737_07480</name>
</gene>
<feature type="region of interest" description="Disordered" evidence="1">
    <location>
        <begin position="1"/>
        <end position="22"/>
    </location>
</feature>